<proteinExistence type="predicted"/>
<evidence type="ECO:0000259" key="1">
    <source>
        <dbReference type="Pfam" id="PF03184"/>
    </source>
</evidence>
<dbReference type="Pfam" id="PF03184">
    <property type="entry name" value="DDE_1"/>
    <property type="match status" value="1"/>
</dbReference>
<dbReference type="GO" id="GO:0003676">
    <property type="term" value="F:nucleic acid binding"/>
    <property type="evidence" value="ECO:0007669"/>
    <property type="project" value="InterPro"/>
</dbReference>
<dbReference type="AlphaFoldDB" id="A0A0A1XD32"/>
<feature type="domain" description="DDE-1" evidence="1">
    <location>
        <begin position="36"/>
        <end position="118"/>
    </location>
</feature>
<dbReference type="InterPro" id="IPR004875">
    <property type="entry name" value="DDE_SF_endonuclease_dom"/>
</dbReference>
<reference evidence="2" key="2">
    <citation type="journal article" date="2015" name="Gigascience">
        <title>Reconstructing a comprehensive transcriptome assembly of a white-pupal translocated strain of the pest fruit fly Bactrocera cucurbitae.</title>
        <authorList>
            <person name="Sim S.B."/>
            <person name="Calla B."/>
            <person name="Hall B."/>
            <person name="DeRego T."/>
            <person name="Geib S.M."/>
        </authorList>
    </citation>
    <scope>NUCLEOTIDE SEQUENCE</scope>
</reference>
<evidence type="ECO:0000313" key="2">
    <source>
        <dbReference type="EMBL" id="JAD08877.1"/>
    </source>
</evidence>
<protein>
    <submittedName>
        <fullName evidence="2">Jerky protein homolog-like</fullName>
    </submittedName>
</protein>
<gene>
    <name evidence="2" type="primary">JRKL_0</name>
    <name evidence="2" type="ORF">g.20961</name>
</gene>
<sequence>MLMSQAYSGNFCQKKRTCPVWKREPQALSRKISESRCFKNFQCPTDYKSSKCAWMTSAVFKKWFHESFVPQVTSFLKEKGLPIKALLLIDNAPSHQNEAQLATEDGQILAMFMPPNVTPSSNQWIKMP</sequence>
<organism evidence="2">
    <name type="scientific">Zeugodacus cucurbitae</name>
    <name type="common">Melon fruit fly</name>
    <name type="synonym">Bactrocera cucurbitae</name>
    <dbReference type="NCBI Taxonomy" id="28588"/>
    <lineage>
        <taxon>Eukaryota</taxon>
        <taxon>Metazoa</taxon>
        <taxon>Ecdysozoa</taxon>
        <taxon>Arthropoda</taxon>
        <taxon>Hexapoda</taxon>
        <taxon>Insecta</taxon>
        <taxon>Pterygota</taxon>
        <taxon>Neoptera</taxon>
        <taxon>Endopterygota</taxon>
        <taxon>Diptera</taxon>
        <taxon>Brachycera</taxon>
        <taxon>Muscomorpha</taxon>
        <taxon>Tephritoidea</taxon>
        <taxon>Tephritidae</taxon>
        <taxon>Zeugodacus</taxon>
        <taxon>Zeugodacus</taxon>
    </lineage>
</organism>
<name>A0A0A1XD32_ZEUCU</name>
<dbReference type="EMBL" id="GBXI01005415">
    <property type="protein sequence ID" value="JAD08877.1"/>
    <property type="molecule type" value="Transcribed_RNA"/>
</dbReference>
<accession>A0A0A1XD32</accession>
<reference evidence="2" key="1">
    <citation type="submission" date="2014-11" db="EMBL/GenBank/DDBJ databases">
        <authorList>
            <person name="Geib S."/>
        </authorList>
    </citation>
    <scope>NUCLEOTIDE SEQUENCE</scope>
</reference>